<evidence type="ECO:0000256" key="1">
    <source>
        <dbReference type="ARBA" id="ARBA00008455"/>
    </source>
</evidence>
<keyword evidence="4" id="KW-0788">Thiol protease</keyword>
<organism evidence="6">
    <name type="scientific">Onchocerca flexuosa</name>
    <dbReference type="NCBI Taxonomy" id="387005"/>
    <lineage>
        <taxon>Eukaryota</taxon>
        <taxon>Metazoa</taxon>
        <taxon>Ecdysozoa</taxon>
        <taxon>Nematoda</taxon>
        <taxon>Chromadorea</taxon>
        <taxon>Rhabditida</taxon>
        <taxon>Spirurina</taxon>
        <taxon>Spiruromorpha</taxon>
        <taxon>Filarioidea</taxon>
        <taxon>Onchocercidae</taxon>
        <taxon>Onchocerca</taxon>
    </lineage>
</organism>
<dbReference type="STRING" id="387005.A0A183HH42"/>
<dbReference type="PANTHER" id="PTHR12411">
    <property type="entry name" value="CYSTEINE PROTEASE FAMILY C1-RELATED"/>
    <property type="match status" value="1"/>
</dbReference>
<dbReference type="InterPro" id="IPR013128">
    <property type="entry name" value="Peptidase_C1A"/>
</dbReference>
<dbReference type="PROSITE" id="PS00139">
    <property type="entry name" value="THIOL_PROTEASE_CYS"/>
    <property type="match status" value="1"/>
</dbReference>
<dbReference type="InterPro" id="IPR000169">
    <property type="entry name" value="Pept_cys_AS"/>
</dbReference>
<evidence type="ECO:0000256" key="3">
    <source>
        <dbReference type="ARBA" id="ARBA00022801"/>
    </source>
</evidence>
<proteinExistence type="inferred from homology"/>
<dbReference type="Pfam" id="PF00112">
    <property type="entry name" value="Peptidase_C1"/>
    <property type="match status" value="1"/>
</dbReference>
<dbReference type="InterPro" id="IPR000668">
    <property type="entry name" value="Peptidase_C1A_C"/>
</dbReference>
<dbReference type="Gene3D" id="3.90.70.10">
    <property type="entry name" value="Cysteine proteinases"/>
    <property type="match status" value="1"/>
</dbReference>
<evidence type="ECO:0000256" key="2">
    <source>
        <dbReference type="ARBA" id="ARBA00022670"/>
    </source>
</evidence>
<dbReference type="SUPFAM" id="SSF54001">
    <property type="entry name" value="Cysteine proteinases"/>
    <property type="match status" value="1"/>
</dbReference>
<protein>
    <submittedName>
        <fullName evidence="6">Pept_C1 domain-containing protein</fullName>
    </submittedName>
</protein>
<sequence length="186" mass="20467">LQGGCGSCYALTAAAALEGYYKTKNGKLIDLSPQNIIDCSRKYGNKGCDGGSVHASFEYAKKHGIAQESKYPYVQTEQRCKWKKKIGIVTIEDYVVVKHGDELALKHAVAKHGPVAAAVHSLQPDFKVYKSGIYSSSNCQEPNHAVLIVGYGTHPIAKDYWIVKNKFALIHLLNYLPAYLFCTNAI</sequence>
<feature type="domain" description="Peptidase C1A papain C-terminal" evidence="5">
    <location>
        <begin position="1"/>
        <end position="181"/>
    </location>
</feature>
<evidence type="ECO:0000256" key="4">
    <source>
        <dbReference type="ARBA" id="ARBA00022807"/>
    </source>
</evidence>
<accession>A0A183HH42</accession>
<reference evidence="6" key="1">
    <citation type="submission" date="2016-06" db="UniProtKB">
        <authorList>
            <consortium name="WormBaseParasite"/>
        </authorList>
    </citation>
    <scope>IDENTIFICATION</scope>
</reference>
<dbReference type="GO" id="GO:0006508">
    <property type="term" value="P:proteolysis"/>
    <property type="evidence" value="ECO:0007669"/>
    <property type="project" value="UniProtKB-KW"/>
</dbReference>
<dbReference type="PRINTS" id="PR00705">
    <property type="entry name" value="PAPAIN"/>
</dbReference>
<dbReference type="AlphaFoldDB" id="A0A183HH42"/>
<dbReference type="WBParaSite" id="OFLC_0000680301-mRNA-1">
    <property type="protein sequence ID" value="OFLC_0000680301-mRNA-1"/>
    <property type="gene ID" value="OFLC_0000680301"/>
</dbReference>
<dbReference type="InterPro" id="IPR038765">
    <property type="entry name" value="Papain-like_cys_pep_sf"/>
</dbReference>
<keyword evidence="2" id="KW-0645">Protease</keyword>
<evidence type="ECO:0000313" key="6">
    <source>
        <dbReference type="WBParaSite" id="OFLC_0000680301-mRNA-1"/>
    </source>
</evidence>
<comment type="similarity">
    <text evidence="1">Belongs to the peptidase C1 family.</text>
</comment>
<dbReference type="SMART" id="SM00645">
    <property type="entry name" value="Pept_C1"/>
    <property type="match status" value="1"/>
</dbReference>
<dbReference type="GO" id="GO:0008234">
    <property type="term" value="F:cysteine-type peptidase activity"/>
    <property type="evidence" value="ECO:0007669"/>
    <property type="project" value="UniProtKB-KW"/>
</dbReference>
<name>A0A183HH42_9BILA</name>
<dbReference type="InterPro" id="IPR039417">
    <property type="entry name" value="Peptidase_C1A_papain-like"/>
</dbReference>
<keyword evidence="3" id="KW-0378">Hydrolase</keyword>
<dbReference type="CDD" id="cd02248">
    <property type="entry name" value="Peptidase_C1A"/>
    <property type="match status" value="1"/>
</dbReference>
<evidence type="ECO:0000259" key="5">
    <source>
        <dbReference type="SMART" id="SM00645"/>
    </source>
</evidence>